<evidence type="ECO:0000256" key="6">
    <source>
        <dbReference type="PIRNR" id="PIRNR001112"/>
    </source>
</evidence>
<dbReference type="PANTHER" id="PTHR21661">
    <property type="entry name" value="EPOXIDE HYDROLASE 1-RELATED"/>
    <property type="match status" value="1"/>
</dbReference>
<dbReference type="RefSeq" id="XP_052740945.1">
    <property type="nucleotide sequence ID" value="XM_052884985.1"/>
</dbReference>
<dbReference type="GO" id="GO:0016787">
    <property type="term" value="F:hydrolase activity"/>
    <property type="evidence" value="ECO:0007669"/>
    <property type="project" value="UniProtKB-KW"/>
</dbReference>
<dbReference type="GeneID" id="112046253"/>
<evidence type="ECO:0000256" key="2">
    <source>
        <dbReference type="ARBA" id="ARBA00004111"/>
    </source>
</evidence>
<evidence type="ECO:0000256" key="4">
    <source>
        <dbReference type="ARBA" id="ARBA00022797"/>
    </source>
</evidence>
<comment type="subcellular location">
    <subcellularLocation>
        <location evidence="6">Endoplasmic reticulum membrane</location>
    </subcellularLocation>
    <subcellularLocation>
        <location evidence="2">Microsome membrane</location>
        <topology evidence="2">Single-pass membrane protein</topology>
    </subcellularLocation>
</comment>
<dbReference type="InterPro" id="IPR016292">
    <property type="entry name" value="Epoxide_hydrolase"/>
</dbReference>
<dbReference type="PRINTS" id="PR00412">
    <property type="entry name" value="EPOXHYDRLASE"/>
</dbReference>
<sequence length="468" mass="53977">MFKKFALSIAMVTVCIGIKYSYYVLQRVPQLPELDFDRWWGEGNNPNPNQEDKSIRPFKIVFNNTMIDDLKSRLKNRRPFTRPLEGKQSEYGINTIYLEEKILKYWTDQYNFTDRAEHLNMYPHFKTKIQGLDIHYIRMKPEANNSNKRVLPLLLVHGWPSSSKEFYKVIPMLTTPRSGYDFVFEVIAVDLPGFGFSEGTNKPGLSALQMGIILRNLMKRLGFSKYYIQAGDWGSQAATHLSTVFQDEVLGFHSNIPVSLRPISVIKYIIGSLFPSLIVEDKYRNRMYPITDYVTFLLKETGYFHLQTTKPDTIGAALADTPAGLAAYILEKIGVGSNWDQLHTPHGGLDEINIDDLLDTVTIMWANERITTSMRIYAESVIDWLDDFIVDNIPTFVPMAAINFRYEIIYQPDWILRDKFPNLVHSTIHDFGGHFAAIQTPKELVDDIFESVVAFIKFHERNRSTLSR</sequence>
<feature type="domain" description="Epoxide hydrolase N-terminal" evidence="7">
    <location>
        <begin position="55"/>
        <end position="166"/>
    </location>
</feature>
<accession>A0ABM3LPF0</accession>
<evidence type="ECO:0000256" key="3">
    <source>
        <dbReference type="ARBA" id="ARBA00010088"/>
    </source>
</evidence>
<keyword evidence="5 6" id="KW-0378">Hydrolase</keyword>
<dbReference type="PANTHER" id="PTHR21661:SF35">
    <property type="entry name" value="EPOXIDE HYDROLASE"/>
    <property type="match status" value="1"/>
</dbReference>
<dbReference type="InterPro" id="IPR029058">
    <property type="entry name" value="AB_hydrolase_fold"/>
</dbReference>
<comment type="similarity">
    <text evidence="3 6">Belongs to the peptidase S33 family.</text>
</comment>
<reference evidence="9" key="1">
    <citation type="submission" date="2025-08" db="UniProtKB">
        <authorList>
            <consortium name="RefSeq"/>
        </authorList>
    </citation>
    <scope>IDENTIFICATION</scope>
</reference>
<dbReference type="PIRSF" id="PIRSF001112">
    <property type="entry name" value="Epoxide_hydrolase"/>
    <property type="match status" value="1"/>
</dbReference>
<comment type="catalytic activity">
    <reaction evidence="1 6">
        <text>1-(4-methoxyphenyl)-N-methyl-N-[(3-methyloxetan-3-yl)methyl]methanamine + H2O = 2-{[(4-methoxybenzyl)(methyl)amino]methyl}-2-methylpropane-1,3-diol</text>
        <dbReference type="Rhea" id="RHEA:55764"/>
        <dbReference type="ChEBI" id="CHEBI:15377"/>
        <dbReference type="ChEBI" id="CHEBI:139161"/>
        <dbReference type="ChEBI" id="CHEBI:139164"/>
        <dbReference type="EC" id="3.3.2.9"/>
    </reaction>
</comment>
<dbReference type="Gene3D" id="3.40.50.1820">
    <property type="entry name" value="alpha/beta hydrolase"/>
    <property type="match status" value="1"/>
</dbReference>
<evidence type="ECO:0000313" key="8">
    <source>
        <dbReference type="Proteomes" id="UP001652582"/>
    </source>
</evidence>
<organism evidence="8 9">
    <name type="scientific">Bicyclus anynana</name>
    <name type="common">Squinting bush brown butterfly</name>
    <dbReference type="NCBI Taxonomy" id="110368"/>
    <lineage>
        <taxon>Eukaryota</taxon>
        <taxon>Metazoa</taxon>
        <taxon>Ecdysozoa</taxon>
        <taxon>Arthropoda</taxon>
        <taxon>Hexapoda</taxon>
        <taxon>Insecta</taxon>
        <taxon>Pterygota</taxon>
        <taxon>Neoptera</taxon>
        <taxon>Endopterygota</taxon>
        <taxon>Lepidoptera</taxon>
        <taxon>Glossata</taxon>
        <taxon>Ditrysia</taxon>
        <taxon>Papilionoidea</taxon>
        <taxon>Nymphalidae</taxon>
        <taxon>Satyrinae</taxon>
        <taxon>Satyrini</taxon>
        <taxon>Mycalesina</taxon>
        <taxon>Bicyclus</taxon>
    </lineage>
</organism>
<comment type="catalytic activity">
    <reaction evidence="6">
        <text>cis-stilbene oxide + H2O = (1R,2R)-hydrobenzoin</text>
        <dbReference type="Rhea" id="RHEA:23900"/>
        <dbReference type="ChEBI" id="CHEBI:15377"/>
        <dbReference type="ChEBI" id="CHEBI:50004"/>
        <dbReference type="ChEBI" id="CHEBI:50014"/>
        <dbReference type="EC" id="3.3.2.9"/>
    </reaction>
</comment>
<protein>
    <recommendedName>
        <fullName evidence="6">Epoxide hydrolase</fullName>
        <ecNumber evidence="6">3.3.2.9</ecNumber>
    </recommendedName>
</protein>
<dbReference type="InterPro" id="IPR000639">
    <property type="entry name" value="Epox_hydrolase-like"/>
</dbReference>
<dbReference type="Proteomes" id="UP001652582">
    <property type="component" value="Chromosome 13"/>
</dbReference>
<keyword evidence="4 6" id="KW-0058">Aromatic hydrocarbons catabolism</keyword>
<name>A0ABM3LPF0_BICAN</name>
<dbReference type="SUPFAM" id="SSF53474">
    <property type="entry name" value="alpha/beta-Hydrolases"/>
    <property type="match status" value="1"/>
</dbReference>
<dbReference type="Pfam" id="PF06441">
    <property type="entry name" value="EHN"/>
    <property type="match status" value="1"/>
</dbReference>
<gene>
    <name evidence="9" type="primary">LOC112046253</name>
</gene>
<evidence type="ECO:0000256" key="5">
    <source>
        <dbReference type="ARBA" id="ARBA00022801"/>
    </source>
</evidence>
<dbReference type="InterPro" id="IPR010497">
    <property type="entry name" value="Epoxide_hydro_N"/>
</dbReference>
<evidence type="ECO:0000313" key="9">
    <source>
        <dbReference type="RefSeq" id="XP_052740945.1"/>
    </source>
</evidence>
<evidence type="ECO:0000256" key="1">
    <source>
        <dbReference type="ARBA" id="ARBA00000221"/>
    </source>
</evidence>
<proteinExistence type="inferred from homology"/>
<keyword evidence="6" id="KW-0472">Membrane</keyword>
<keyword evidence="8" id="KW-1185">Reference proteome</keyword>
<comment type="function">
    <text evidence="6">Catalyzes juvenile hormone hydrolysis.</text>
</comment>
<keyword evidence="6" id="KW-0256">Endoplasmic reticulum</keyword>
<dbReference type="EC" id="3.3.2.9" evidence="6"/>
<evidence type="ECO:0000259" key="7">
    <source>
        <dbReference type="Pfam" id="PF06441"/>
    </source>
</evidence>